<dbReference type="Proteomes" id="UP000838412">
    <property type="component" value="Chromosome 11"/>
</dbReference>
<dbReference type="OrthoDB" id="6162476at2759"/>
<reference evidence="2" key="1">
    <citation type="submission" date="2022-01" db="EMBL/GenBank/DDBJ databases">
        <authorList>
            <person name="Braso-Vives M."/>
        </authorList>
    </citation>
    <scope>NUCLEOTIDE SEQUENCE</scope>
</reference>
<dbReference type="AlphaFoldDB" id="A0A8J9VIB2"/>
<dbReference type="EMBL" id="OV696696">
    <property type="protein sequence ID" value="CAH1240919.1"/>
    <property type="molecule type" value="Genomic_DNA"/>
</dbReference>
<evidence type="ECO:0000256" key="1">
    <source>
        <dbReference type="SAM" id="MobiDB-lite"/>
    </source>
</evidence>
<gene>
    <name evidence="2" type="primary">Hypp6202</name>
    <name evidence="2" type="ORF">BLAG_LOCUS4734</name>
</gene>
<organism evidence="2 3">
    <name type="scientific">Branchiostoma lanceolatum</name>
    <name type="common">Common lancelet</name>
    <name type="synonym">Amphioxus lanceolatum</name>
    <dbReference type="NCBI Taxonomy" id="7740"/>
    <lineage>
        <taxon>Eukaryota</taxon>
        <taxon>Metazoa</taxon>
        <taxon>Chordata</taxon>
        <taxon>Cephalochordata</taxon>
        <taxon>Leptocardii</taxon>
        <taxon>Amphioxiformes</taxon>
        <taxon>Branchiostomatidae</taxon>
        <taxon>Branchiostoma</taxon>
    </lineage>
</organism>
<feature type="compositionally biased region" description="Polar residues" evidence="1">
    <location>
        <begin position="60"/>
        <end position="78"/>
    </location>
</feature>
<evidence type="ECO:0000313" key="2">
    <source>
        <dbReference type="EMBL" id="CAH1240919.1"/>
    </source>
</evidence>
<name>A0A8J9VIB2_BRALA</name>
<protein>
    <submittedName>
        <fullName evidence="2">Hypp6202 protein</fullName>
    </submittedName>
</protein>
<proteinExistence type="predicted"/>
<keyword evidence="3" id="KW-1185">Reference proteome</keyword>
<feature type="region of interest" description="Disordered" evidence="1">
    <location>
        <begin position="60"/>
        <end position="84"/>
    </location>
</feature>
<evidence type="ECO:0000313" key="3">
    <source>
        <dbReference type="Proteomes" id="UP000838412"/>
    </source>
</evidence>
<sequence>MCMECRTNGGHKGNCPWQHCVCDACEQLSIHRRQHMLGQRATTNDITACDAIGIANIRRNSGPTTSTAKKVAQKQQSRGVRKTEMKEKHFGKTLCASSIPPT</sequence>
<accession>A0A8J9VIB2</accession>